<comment type="subunit">
    <text evidence="9">Composed of 13 different subunits. Subunits NuoCD, E, F, and G constitute the peripheral sector of the complex.</text>
</comment>
<dbReference type="InterPro" id="IPR006656">
    <property type="entry name" value="Mopterin_OxRdtase"/>
</dbReference>
<dbReference type="InterPro" id="IPR010228">
    <property type="entry name" value="NADH_UbQ_OxRdtase_Gsu"/>
</dbReference>
<dbReference type="PROSITE" id="PS51669">
    <property type="entry name" value="4FE4S_MOW_BIS_MGD"/>
    <property type="match status" value="1"/>
</dbReference>
<reference evidence="16" key="1">
    <citation type="submission" date="2016-10" db="EMBL/GenBank/DDBJ databases">
        <authorList>
            <person name="Varghese N."/>
            <person name="Submissions S."/>
        </authorList>
    </citation>
    <scope>NUCLEOTIDE SEQUENCE [LARGE SCALE GENOMIC DNA]</scope>
    <source>
        <strain evidence="16">DSM 241</strain>
    </source>
</reference>
<dbReference type="Pfam" id="PF10588">
    <property type="entry name" value="NADH-G_4Fe-4S_3"/>
    <property type="match status" value="1"/>
</dbReference>
<evidence type="ECO:0000256" key="5">
    <source>
        <dbReference type="ARBA" id="ARBA00022967"/>
    </source>
</evidence>
<dbReference type="GO" id="GO:0048038">
    <property type="term" value="F:quinone binding"/>
    <property type="evidence" value="ECO:0007669"/>
    <property type="project" value="UniProtKB-UniRule"/>
</dbReference>
<sequence length="794" mass="84970">MSEDLVNFEVDGIPLKAEKGSMLIRATDAAGIHIPRFCYHDKLSVAANCRMCLVEVERAPKPMPACATPVAEGMKVYTRSPKALAAQKATMEFLLINHPLDCPVCDQGGECELQDVSMGFGEDISRYSEPKRAVKDQDIGPLIATEMTRCIHCTRCVRFGEEIAGMRELGATGRGENMEIGTFVAKTVASELSGNVIDLCPVGALTAKPSRFTYRAWELMQHATVAPHDCVGSNLYLHTYNGQAMRVVPRRNDGVNETWISDRDRFSYTGLSAEDRLTQPMIRQKGEWVPTDWETALTRVVEGLRAQPAEACGALLSPQASLEELYLAQQWLRGLGIHHLDHRLRQSDFSDQERAPLFPYLGGSLESLEQVSACLLVGSNIRKDQPMAAHRLRKAALAGATIMAIHSRDFPFHFPVAPQVVVDPQGMVMTLAAVAAAALEKAGGSTPRGFADLLKAAQVTDEARTMAEKLAGEGGARILLGIQAQHHPQFSLLRALAGVIADLTGATLGYLSEGGNASGAWLVGAVPHRGPGGASLDTAGQSAGEWLSGSPKGCVLLNVEPDLDCADPAQAMQALEQADFVVALTPFAGESLRKVAHVLLPISTFAETAGTYVNAEGRWQSVKGAATPPGEARPAWKVLRVLGNMSDLAGFEYLSSEQVRDEVKARLAEAGVNDFDTRVQHDGSKLPVPPKAAGLQRVSSVGLYDVDSLVRRSLPLQATPDAGDADAARINAAQARSLDLADATEVVVRQGKLTARLSLVIDESIPEGCAWLPAGVSVTSGLGPSHGPVEFHKV</sequence>
<proteinExistence type="inferred from homology"/>
<evidence type="ECO:0000256" key="8">
    <source>
        <dbReference type="ARBA" id="ARBA00023027"/>
    </source>
</evidence>
<dbReference type="InterPro" id="IPR006963">
    <property type="entry name" value="Mopterin_OxRdtase_4Fe-4S_dom"/>
</dbReference>
<gene>
    <name evidence="15" type="ORF">SAMN05444515_10174</name>
</gene>
<feature type="domain" description="4Fe-4S Mo/W bis-MGD-type" evidence="13">
    <location>
        <begin position="219"/>
        <end position="275"/>
    </location>
</feature>
<keyword evidence="11" id="KW-0001">2Fe-2S</keyword>
<dbReference type="Pfam" id="PF13510">
    <property type="entry name" value="Fer2_4"/>
    <property type="match status" value="1"/>
</dbReference>
<dbReference type="GO" id="GO:0042773">
    <property type="term" value="P:ATP synthesis coupled electron transport"/>
    <property type="evidence" value="ECO:0007669"/>
    <property type="project" value="InterPro"/>
</dbReference>
<dbReference type="GO" id="GO:0008137">
    <property type="term" value="F:NADH dehydrogenase (ubiquinone) activity"/>
    <property type="evidence" value="ECO:0007669"/>
    <property type="project" value="UniProtKB-UniRule"/>
</dbReference>
<keyword evidence="6 11" id="KW-0408">Iron</keyword>
<evidence type="ECO:0000256" key="2">
    <source>
        <dbReference type="ARBA" id="ARBA00005404"/>
    </source>
</evidence>
<evidence type="ECO:0000313" key="15">
    <source>
        <dbReference type="EMBL" id="SEK19695.1"/>
    </source>
</evidence>
<name>A0A1H7F901_9GAMM</name>
<keyword evidence="11" id="KW-0874">Quinone</keyword>
<keyword evidence="4 11" id="KW-0479">Metal-binding</keyword>
<evidence type="ECO:0000256" key="7">
    <source>
        <dbReference type="ARBA" id="ARBA00023014"/>
    </source>
</evidence>
<dbReference type="FunFam" id="3.10.20.740:FF:000001">
    <property type="entry name" value="NADH-quinone oxidoreductase subunit G"/>
    <property type="match status" value="1"/>
</dbReference>
<dbReference type="RefSeq" id="WP_090249460.1">
    <property type="nucleotide sequence ID" value="NZ_FOAA01000001.1"/>
</dbReference>
<dbReference type="GO" id="GO:0051539">
    <property type="term" value="F:4 iron, 4 sulfur cluster binding"/>
    <property type="evidence" value="ECO:0007669"/>
    <property type="project" value="UniProtKB-KW"/>
</dbReference>
<dbReference type="EC" id="7.1.1.-" evidence="11"/>
<dbReference type="AlphaFoldDB" id="A0A1H7F901"/>
<dbReference type="GO" id="GO:0051537">
    <property type="term" value="F:2 iron, 2 sulfur cluster binding"/>
    <property type="evidence" value="ECO:0007669"/>
    <property type="project" value="UniProtKB-UniRule"/>
</dbReference>
<comment type="similarity">
    <text evidence="2 11">Belongs to the complex I 75 kDa subunit family.</text>
</comment>
<evidence type="ECO:0000256" key="1">
    <source>
        <dbReference type="ARBA" id="ARBA00001966"/>
    </source>
</evidence>
<evidence type="ECO:0000259" key="13">
    <source>
        <dbReference type="PROSITE" id="PS51669"/>
    </source>
</evidence>
<organism evidence="15 16">
    <name type="scientific">Ectothiorhodospira marina</name>
    <dbReference type="NCBI Taxonomy" id="1396821"/>
    <lineage>
        <taxon>Bacteria</taxon>
        <taxon>Pseudomonadati</taxon>
        <taxon>Pseudomonadota</taxon>
        <taxon>Gammaproteobacteria</taxon>
        <taxon>Chromatiales</taxon>
        <taxon>Ectothiorhodospiraceae</taxon>
        <taxon>Ectothiorhodospira</taxon>
    </lineage>
</organism>
<evidence type="ECO:0000313" key="16">
    <source>
        <dbReference type="Proteomes" id="UP000199256"/>
    </source>
</evidence>
<evidence type="ECO:0000259" key="12">
    <source>
        <dbReference type="PROSITE" id="PS51085"/>
    </source>
</evidence>
<keyword evidence="8 11" id="KW-0520">NAD</keyword>
<keyword evidence="7 11" id="KW-0411">Iron-sulfur</keyword>
<dbReference type="PROSITE" id="PS00643">
    <property type="entry name" value="COMPLEX1_75K_3"/>
    <property type="match status" value="1"/>
</dbReference>
<evidence type="ECO:0000256" key="10">
    <source>
        <dbReference type="ARBA" id="ARBA00047712"/>
    </source>
</evidence>
<comment type="function">
    <text evidence="11">NDH-1 shuttles electrons from NADH, via FMN and iron-sulfur (Fe-S) centers, to quinones in the respiratory chain. Couples the redox reaction to proton translocation (for every two electrons transferred, four hydrogen ions are translocated across the cytoplasmic membrane), and thus conserves the redox energy in a proton gradient.</text>
</comment>
<evidence type="ECO:0000256" key="3">
    <source>
        <dbReference type="ARBA" id="ARBA00022485"/>
    </source>
</evidence>
<dbReference type="PROSITE" id="PS00642">
    <property type="entry name" value="COMPLEX1_75K_2"/>
    <property type="match status" value="1"/>
</dbReference>
<dbReference type="GO" id="GO:0016651">
    <property type="term" value="F:oxidoreductase activity, acting on NAD(P)H"/>
    <property type="evidence" value="ECO:0007669"/>
    <property type="project" value="InterPro"/>
</dbReference>
<dbReference type="InterPro" id="IPR036010">
    <property type="entry name" value="2Fe-2S_ferredoxin-like_sf"/>
</dbReference>
<dbReference type="SUPFAM" id="SSF53706">
    <property type="entry name" value="Formate dehydrogenase/DMSO reductase, domains 1-3"/>
    <property type="match status" value="1"/>
</dbReference>
<keyword evidence="5 11" id="KW-1278">Translocase</keyword>
<dbReference type="InterPro" id="IPR000283">
    <property type="entry name" value="NADH_UbQ_OxRdtase_75kDa_su_CS"/>
</dbReference>
<feature type="domain" description="4Fe-4S His(Cys)3-ligated-type" evidence="14">
    <location>
        <begin position="82"/>
        <end position="121"/>
    </location>
</feature>
<dbReference type="PROSITE" id="PS00641">
    <property type="entry name" value="COMPLEX1_75K_1"/>
    <property type="match status" value="1"/>
</dbReference>
<evidence type="ECO:0000256" key="6">
    <source>
        <dbReference type="ARBA" id="ARBA00023004"/>
    </source>
</evidence>
<dbReference type="Gene3D" id="3.30.200.210">
    <property type="match status" value="1"/>
</dbReference>
<dbReference type="GO" id="GO:0016020">
    <property type="term" value="C:membrane"/>
    <property type="evidence" value="ECO:0007669"/>
    <property type="project" value="InterPro"/>
</dbReference>
<feature type="domain" description="2Fe-2S ferredoxin-type" evidence="12">
    <location>
        <begin position="4"/>
        <end position="82"/>
    </location>
</feature>
<dbReference type="PANTHER" id="PTHR43105:SF13">
    <property type="entry name" value="NADH-UBIQUINONE OXIDOREDUCTASE 75 KDA SUBUNIT, MITOCHONDRIAL"/>
    <property type="match status" value="1"/>
</dbReference>
<dbReference type="Pfam" id="PF22151">
    <property type="entry name" value="Fer4_NDSU1"/>
    <property type="match status" value="1"/>
</dbReference>
<dbReference type="InterPro" id="IPR054351">
    <property type="entry name" value="NADH_UbQ_OxRdtase_ferredoxin"/>
</dbReference>
<dbReference type="PROSITE" id="PS51085">
    <property type="entry name" value="2FE2S_FER_2"/>
    <property type="match status" value="1"/>
</dbReference>
<dbReference type="PANTHER" id="PTHR43105">
    <property type="entry name" value="RESPIRATORY NITRATE REDUCTASE"/>
    <property type="match status" value="1"/>
</dbReference>
<dbReference type="InterPro" id="IPR001041">
    <property type="entry name" value="2Fe-2S_ferredoxin-type"/>
</dbReference>
<dbReference type="NCBIfam" id="TIGR01973">
    <property type="entry name" value="NuoG"/>
    <property type="match status" value="1"/>
</dbReference>
<accession>A0A1H7F901</accession>
<evidence type="ECO:0000256" key="11">
    <source>
        <dbReference type="RuleBase" id="RU003525"/>
    </source>
</evidence>
<dbReference type="Gene3D" id="3.30.70.20">
    <property type="match status" value="1"/>
</dbReference>
<evidence type="ECO:0000259" key="14">
    <source>
        <dbReference type="PROSITE" id="PS51839"/>
    </source>
</evidence>
<comment type="catalytic activity">
    <reaction evidence="10 11">
        <text>a quinone + NADH + 5 H(+)(in) = a quinol + NAD(+) + 4 H(+)(out)</text>
        <dbReference type="Rhea" id="RHEA:57888"/>
        <dbReference type="ChEBI" id="CHEBI:15378"/>
        <dbReference type="ChEBI" id="CHEBI:24646"/>
        <dbReference type="ChEBI" id="CHEBI:57540"/>
        <dbReference type="ChEBI" id="CHEBI:57945"/>
        <dbReference type="ChEBI" id="CHEBI:132124"/>
    </reaction>
</comment>
<dbReference type="STRING" id="1396821.SAMN05444515_10174"/>
<dbReference type="CDD" id="cd00207">
    <property type="entry name" value="fer2"/>
    <property type="match status" value="1"/>
</dbReference>
<dbReference type="InterPro" id="IPR050123">
    <property type="entry name" value="Prok_molybdopt-oxidoreductase"/>
</dbReference>
<dbReference type="Pfam" id="PF00384">
    <property type="entry name" value="Molybdopterin"/>
    <property type="match status" value="1"/>
</dbReference>
<dbReference type="OrthoDB" id="9810782at2"/>
<evidence type="ECO:0000256" key="4">
    <source>
        <dbReference type="ARBA" id="ARBA00022723"/>
    </source>
</evidence>
<dbReference type="Proteomes" id="UP000199256">
    <property type="component" value="Unassembled WGS sequence"/>
</dbReference>
<dbReference type="Gene3D" id="3.40.50.740">
    <property type="match status" value="1"/>
</dbReference>
<dbReference type="SUPFAM" id="SSF54862">
    <property type="entry name" value="4Fe-4S ferredoxins"/>
    <property type="match status" value="1"/>
</dbReference>
<dbReference type="SMART" id="SM00929">
    <property type="entry name" value="NADH-G_4Fe-4S_3"/>
    <property type="match status" value="1"/>
</dbReference>
<dbReference type="Gene3D" id="3.10.20.740">
    <property type="match status" value="1"/>
</dbReference>
<dbReference type="GO" id="GO:0046872">
    <property type="term" value="F:metal ion binding"/>
    <property type="evidence" value="ECO:0007669"/>
    <property type="project" value="UniProtKB-UniRule"/>
</dbReference>
<dbReference type="SUPFAM" id="SSF54292">
    <property type="entry name" value="2Fe-2S ferredoxin-like"/>
    <property type="match status" value="1"/>
</dbReference>
<comment type="cofactor">
    <cofactor evidence="1 11">
        <name>[4Fe-4S] cluster</name>
        <dbReference type="ChEBI" id="CHEBI:49883"/>
    </cofactor>
</comment>
<comment type="cofactor">
    <cofactor evidence="11">
        <name>[2Fe-2S] cluster</name>
        <dbReference type="ChEBI" id="CHEBI:190135"/>
    </cofactor>
    <text evidence="11">Binds 1 [2Fe-2S] cluster per subunit.</text>
</comment>
<dbReference type="Pfam" id="PF22117">
    <property type="entry name" value="Fer4_Nqo3"/>
    <property type="match status" value="1"/>
</dbReference>
<dbReference type="FunFam" id="3.30.70.20:FF:000002">
    <property type="entry name" value="NADH-ubiquinone oxidoreductase 75 kDa subunit"/>
    <property type="match status" value="1"/>
</dbReference>
<dbReference type="EMBL" id="FOAA01000001">
    <property type="protein sequence ID" value="SEK19695.1"/>
    <property type="molecule type" value="Genomic_DNA"/>
</dbReference>
<dbReference type="InterPro" id="IPR019574">
    <property type="entry name" value="NADH_UbQ_OxRdtase_Gsu_4Fe4S-bd"/>
</dbReference>
<keyword evidence="16" id="KW-1185">Reference proteome</keyword>
<keyword evidence="3 11" id="KW-0004">4Fe-4S</keyword>
<evidence type="ECO:0000256" key="9">
    <source>
        <dbReference type="ARBA" id="ARBA00026021"/>
    </source>
</evidence>
<protein>
    <recommendedName>
        <fullName evidence="11">NADH-quinone oxidoreductase</fullName>
        <ecNumber evidence="11">7.1.1.-</ecNumber>
    </recommendedName>
</protein>
<dbReference type="PROSITE" id="PS51839">
    <property type="entry name" value="4FE4S_HC3"/>
    <property type="match status" value="1"/>
</dbReference>